<organism evidence="1 2">
    <name type="scientific">Sporosarcina highlanderae</name>
    <dbReference type="NCBI Taxonomy" id="3035916"/>
    <lineage>
        <taxon>Bacteria</taxon>
        <taxon>Bacillati</taxon>
        <taxon>Bacillota</taxon>
        <taxon>Bacilli</taxon>
        <taxon>Bacillales</taxon>
        <taxon>Caryophanaceae</taxon>
        <taxon>Sporosarcina</taxon>
    </lineage>
</organism>
<evidence type="ECO:0008006" key="3">
    <source>
        <dbReference type="Google" id="ProtNLM"/>
    </source>
</evidence>
<dbReference type="EMBL" id="JAROCC010000020">
    <property type="protein sequence ID" value="MDN4609124.1"/>
    <property type="molecule type" value="Genomic_DNA"/>
</dbReference>
<keyword evidence="2" id="KW-1185">Reference proteome</keyword>
<protein>
    <recommendedName>
        <fullName evidence="3">HK97 gp10 family phage protein</fullName>
    </recommendedName>
</protein>
<gene>
    <name evidence="1" type="ORF">P5G49_16805</name>
</gene>
<reference evidence="1" key="1">
    <citation type="submission" date="2023-03" db="EMBL/GenBank/DDBJ databases">
        <title>MT1 and MT2 Draft Genomes of Novel Species.</title>
        <authorList>
            <person name="Venkateswaran K."/>
        </authorList>
    </citation>
    <scope>NUCLEOTIDE SEQUENCE</scope>
    <source>
        <strain evidence="1">F6_3S_P_2</strain>
    </source>
</reference>
<evidence type="ECO:0000313" key="1">
    <source>
        <dbReference type="EMBL" id="MDN4609124.1"/>
    </source>
</evidence>
<name>A0ABT8JVM3_9BACL</name>
<comment type="caution">
    <text evidence="1">The sequence shown here is derived from an EMBL/GenBank/DDBJ whole genome shotgun (WGS) entry which is preliminary data.</text>
</comment>
<dbReference type="Proteomes" id="UP001175097">
    <property type="component" value="Unassembled WGS sequence"/>
</dbReference>
<accession>A0ABT8JVM3</accession>
<dbReference type="RefSeq" id="WP_301245711.1">
    <property type="nucleotide sequence ID" value="NZ_JAROCC010000020.1"/>
</dbReference>
<proteinExistence type="predicted"/>
<evidence type="ECO:0000313" key="2">
    <source>
        <dbReference type="Proteomes" id="UP001175097"/>
    </source>
</evidence>
<sequence length="134" mass="15364">MELEFSGIDELIKEIDRIEGLTDDLKDKALIAGGDLLRDRMKEEVYAHGLRELTGEGRESLIRTDPKNHELFVGTQGGKKQPGFYLYMHEFGFYNVRARRFIAPRPFASIAYENSKDDILTAYVEEFRKGLGMS</sequence>